<dbReference type="InterPro" id="IPR006016">
    <property type="entry name" value="UspA"/>
</dbReference>
<dbReference type="EMBL" id="JAEPQZ010000022">
    <property type="protein sequence ID" value="KAG2171289.1"/>
    <property type="molecule type" value="Genomic_DNA"/>
</dbReference>
<evidence type="ECO:0000256" key="1">
    <source>
        <dbReference type="SAM" id="MobiDB-lite"/>
    </source>
</evidence>
<gene>
    <name evidence="3" type="ORF">INT43_002911</name>
</gene>
<dbReference type="Proteomes" id="UP000654370">
    <property type="component" value="Unassembled WGS sequence"/>
</dbReference>
<sequence length="290" mass="32196">MTDSMHPLAKADPKDEGMNRDENSPAPPSSLANDSTTSRNRRFSTSAVPSPTLSGRGQLQKRSSGEFVRRVSFDTMTHQDMPNYSFTLQEKSSGWERTQKTRVFMLATDLESHSREALKYTTERLLEDGDEIVVVRVADIQAHKYMLGISENLLQEQAIRARRSAESLMQYIKETQASNRINIVLEFVIGRTQDSLEEMLHMYQPSALVVGTQGKSPLKSLVTGSSVSRFCLRRSPVPVIVVKDTSAISPSSSSSQRSSSTSSTEGGQSNGGTLASKWKRRLSLTNRMSR</sequence>
<dbReference type="OrthoDB" id="843225at2759"/>
<evidence type="ECO:0000313" key="3">
    <source>
        <dbReference type="EMBL" id="KAG2171289.1"/>
    </source>
</evidence>
<reference evidence="3" key="1">
    <citation type="submission" date="2020-12" db="EMBL/GenBank/DDBJ databases">
        <title>Metabolic potential, ecology and presence of endohyphal bacteria is reflected in genomic diversity of Mucoromycotina.</title>
        <authorList>
            <person name="Muszewska A."/>
            <person name="Okrasinska A."/>
            <person name="Steczkiewicz K."/>
            <person name="Drgas O."/>
            <person name="Orlowska M."/>
            <person name="Perlinska-Lenart U."/>
            <person name="Aleksandrzak-Piekarczyk T."/>
            <person name="Szatraj K."/>
            <person name="Zielenkiewicz U."/>
            <person name="Pilsyk S."/>
            <person name="Malc E."/>
            <person name="Mieczkowski P."/>
            <person name="Kruszewska J.S."/>
            <person name="Biernat P."/>
            <person name="Pawlowska J."/>
        </authorList>
    </citation>
    <scope>NUCLEOTIDE SEQUENCE</scope>
    <source>
        <strain evidence="3">WA0000067209</strain>
    </source>
</reference>
<dbReference type="PANTHER" id="PTHR47815">
    <property type="entry name" value="UNIVERSAL STRESS PROTEIN A FAMILY PROTEIN C25B2.10"/>
    <property type="match status" value="1"/>
</dbReference>
<feature type="region of interest" description="Disordered" evidence="1">
    <location>
        <begin position="1"/>
        <end position="66"/>
    </location>
</feature>
<evidence type="ECO:0000313" key="4">
    <source>
        <dbReference type="Proteomes" id="UP000654370"/>
    </source>
</evidence>
<accession>A0A8H7PCS8</accession>
<feature type="region of interest" description="Disordered" evidence="1">
    <location>
        <begin position="248"/>
        <end position="290"/>
    </location>
</feature>
<organism evidence="3 4">
    <name type="scientific">Mortierella isabellina</name>
    <name type="common">Filamentous fungus</name>
    <name type="synonym">Umbelopsis isabellina</name>
    <dbReference type="NCBI Taxonomy" id="91625"/>
    <lineage>
        <taxon>Eukaryota</taxon>
        <taxon>Fungi</taxon>
        <taxon>Fungi incertae sedis</taxon>
        <taxon>Mucoromycota</taxon>
        <taxon>Mucoromycotina</taxon>
        <taxon>Umbelopsidomycetes</taxon>
        <taxon>Umbelopsidales</taxon>
        <taxon>Umbelopsidaceae</taxon>
        <taxon>Umbelopsis</taxon>
    </lineage>
</organism>
<dbReference type="SUPFAM" id="SSF52402">
    <property type="entry name" value="Adenine nucleotide alpha hydrolases-like"/>
    <property type="match status" value="1"/>
</dbReference>
<dbReference type="PANTHER" id="PTHR47815:SF1">
    <property type="entry name" value="UNIVERSAL STRESS PROTEIN A FAMILY PROTEIN C25B2.10"/>
    <property type="match status" value="1"/>
</dbReference>
<dbReference type="AlphaFoldDB" id="A0A8H7PCS8"/>
<keyword evidence="4" id="KW-1185">Reference proteome</keyword>
<feature type="compositionally biased region" description="Basic and acidic residues" evidence="1">
    <location>
        <begin position="9"/>
        <end position="23"/>
    </location>
</feature>
<dbReference type="CDD" id="cd23659">
    <property type="entry name" value="USP_At3g01520-like"/>
    <property type="match status" value="1"/>
</dbReference>
<dbReference type="Gene3D" id="3.40.50.620">
    <property type="entry name" value="HUPs"/>
    <property type="match status" value="1"/>
</dbReference>
<feature type="domain" description="UspA" evidence="2">
    <location>
        <begin position="103"/>
        <end position="243"/>
    </location>
</feature>
<proteinExistence type="predicted"/>
<feature type="compositionally biased region" description="Low complexity" evidence="1">
    <location>
        <begin position="35"/>
        <end position="46"/>
    </location>
</feature>
<feature type="compositionally biased region" description="Polar residues" evidence="1">
    <location>
        <begin position="47"/>
        <end position="62"/>
    </location>
</feature>
<protein>
    <recommendedName>
        <fullName evidence="2">UspA domain-containing protein</fullName>
    </recommendedName>
</protein>
<feature type="compositionally biased region" description="Low complexity" evidence="1">
    <location>
        <begin position="248"/>
        <end position="273"/>
    </location>
</feature>
<evidence type="ECO:0000259" key="2">
    <source>
        <dbReference type="Pfam" id="PF00582"/>
    </source>
</evidence>
<dbReference type="Pfam" id="PF00582">
    <property type="entry name" value="Usp"/>
    <property type="match status" value="1"/>
</dbReference>
<comment type="caution">
    <text evidence="3">The sequence shown here is derived from an EMBL/GenBank/DDBJ whole genome shotgun (WGS) entry which is preliminary data.</text>
</comment>
<dbReference type="InterPro" id="IPR014729">
    <property type="entry name" value="Rossmann-like_a/b/a_fold"/>
</dbReference>
<name>A0A8H7PCS8_MORIS</name>